<accession>A0A8H7BN91</accession>
<proteinExistence type="predicted"/>
<feature type="region of interest" description="Disordered" evidence="1">
    <location>
        <begin position="53"/>
        <end position="105"/>
    </location>
</feature>
<gene>
    <name evidence="2" type="ORF">EC973_002041</name>
</gene>
<evidence type="ECO:0000313" key="3">
    <source>
        <dbReference type="Proteomes" id="UP000605846"/>
    </source>
</evidence>
<dbReference type="OrthoDB" id="9942608at2759"/>
<dbReference type="AlphaFoldDB" id="A0A8H7BN91"/>
<feature type="compositionally biased region" description="Polar residues" evidence="1">
    <location>
        <begin position="167"/>
        <end position="183"/>
    </location>
</feature>
<sequence length="266" mass="29772">MSEPNAPTSESNTFPVLPSRPHSTQPLNKTAAKKPLAVREELAQWRQELARQKQERLRHMQQRLSNEHWRTTGTLRRGPPLPAPSHNDRNNPFLNGSSHTGGRDASLENELTANLQRATEYCSRVLAMCNSRDLGFNSHSHRRQPLIDRLGSASMSTSHIPNERVRNTITRTTSCNPPSSNNISARSRPLPTPPRSSDRHSRSPSTPLISLHTDASGHGSASTNPFESGYLASDLRQPPPAYEAHRQDRYVDPRDIDRVLQQARPS</sequence>
<comment type="caution">
    <text evidence="2">The sequence shown here is derived from an EMBL/GenBank/DDBJ whole genome shotgun (WGS) entry which is preliminary data.</text>
</comment>
<reference evidence="2" key="1">
    <citation type="submission" date="2020-01" db="EMBL/GenBank/DDBJ databases">
        <title>Genome Sequencing of Three Apophysomyces-Like Fungal Strains Confirms a Novel Fungal Genus in the Mucoromycota with divergent Burkholderia-like Endosymbiotic Bacteria.</title>
        <authorList>
            <person name="Stajich J.E."/>
            <person name="Macias A.M."/>
            <person name="Carter-House D."/>
            <person name="Lovett B."/>
            <person name="Kasson L.R."/>
            <person name="Berry K."/>
            <person name="Grigoriev I."/>
            <person name="Chang Y."/>
            <person name="Spatafora J."/>
            <person name="Kasson M.T."/>
        </authorList>
    </citation>
    <scope>NUCLEOTIDE SEQUENCE</scope>
    <source>
        <strain evidence="2">NRRL A-21654</strain>
    </source>
</reference>
<keyword evidence="3" id="KW-1185">Reference proteome</keyword>
<dbReference type="EMBL" id="JABAYA010000152">
    <property type="protein sequence ID" value="KAF7723442.1"/>
    <property type="molecule type" value="Genomic_DNA"/>
</dbReference>
<feature type="region of interest" description="Disordered" evidence="1">
    <location>
        <begin position="149"/>
        <end position="266"/>
    </location>
</feature>
<feature type="compositionally biased region" description="Polar residues" evidence="1">
    <location>
        <begin position="1"/>
        <end position="14"/>
    </location>
</feature>
<feature type="compositionally biased region" description="Basic and acidic residues" evidence="1">
    <location>
        <begin position="243"/>
        <end position="258"/>
    </location>
</feature>
<evidence type="ECO:0000256" key="1">
    <source>
        <dbReference type="SAM" id="MobiDB-lite"/>
    </source>
</evidence>
<feature type="region of interest" description="Disordered" evidence="1">
    <location>
        <begin position="1"/>
        <end position="35"/>
    </location>
</feature>
<evidence type="ECO:0000313" key="2">
    <source>
        <dbReference type="EMBL" id="KAF7723442.1"/>
    </source>
</evidence>
<dbReference type="Proteomes" id="UP000605846">
    <property type="component" value="Unassembled WGS sequence"/>
</dbReference>
<name>A0A8H7BN91_9FUNG</name>
<feature type="compositionally biased region" description="Polar residues" evidence="1">
    <location>
        <begin position="90"/>
        <end position="100"/>
    </location>
</feature>
<organism evidence="2 3">
    <name type="scientific">Apophysomyces ossiformis</name>
    <dbReference type="NCBI Taxonomy" id="679940"/>
    <lineage>
        <taxon>Eukaryota</taxon>
        <taxon>Fungi</taxon>
        <taxon>Fungi incertae sedis</taxon>
        <taxon>Mucoromycota</taxon>
        <taxon>Mucoromycotina</taxon>
        <taxon>Mucoromycetes</taxon>
        <taxon>Mucorales</taxon>
        <taxon>Mucorineae</taxon>
        <taxon>Mucoraceae</taxon>
        <taxon>Apophysomyces</taxon>
    </lineage>
</organism>
<protein>
    <submittedName>
        <fullName evidence="2">Uncharacterized protein</fullName>
    </submittedName>
</protein>